<feature type="binding site" evidence="6">
    <location>
        <begin position="230"/>
        <end position="232"/>
    </location>
    <ligand>
        <name>FAD</name>
        <dbReference type="ChEBI" id="CHEBI:57692"/>
    </ligand>
</feature>
<feature type="site" description="Electron transfer via tryptophanyl radical" evidence="7">
    <location>
        <position position="240"/>
    </location>
</feature>
<dbReference type="GO" id="GO:0009416">
    <property type="term" value="P:response to light stimulus"/>
    <property type="evidence" value="ECO:0007669"/>
    <property type="project" value="TreeGrafter"/>
</dbReference>
<dbReference type="PANTHER" id="PTHR11455:SF9">
    <property type="entry name" value="CRYPTOCHROME CIRCADIAN CLOCK 5 ISOFORM X1"/>
    <property type="match status" value="1"/>
</dbReference>
<accession>A0A9P5VGP7</accession>
<organism evidence="9 10">
    <name type="scientific">Podila minutissima</name>
    <dbReference type="NCBI Taxonomy" id="64525"/>
    <lineage>
        <taxon>Eukaryota</taxon>
        <taxon>Fungi</taxon>
        <taxon>Fungi incertae sedis</taxon>
        <taxon>Mucoromycota</taxon>
        <taxon>Mortierellomycotina</taxon>
        <taxon>Mortierellomycetes</taxon>
        <taxon>Mortierellales</taxon>
        <taxon>Mortierellaceae</taxon>
        <taxon>Podila</taxon>
    </lineage>
</organism>
<keyword evidence="4 6" id="KW-0274">FAD</keyword>
<comment type="caution">
    <text evidence="9">The sequence shown here is derived from an EMBL/GenBank/DDBJ whole genome shotgun (WGS) entry which is preliminary data.</text>
</comment>
<dbReference type="PROSITE" id="PS00394">
    <property type="entry name" value="DNA_PHOTOLYASES_1_1"/>
    <property type="match status" value="1"/>
</dbReference>
<dbReference type="PANTHER" id="PTHR11455">
    <property type="entry name" value="CRYPTOCHROME"/>
    <property type="match status" value="1"/>
</dbReference>
<evidence type="ECO:0000256" key="6">
    <source>
        <dbReference type="PIRSR" id="PIRSR602081-1"/>
    </source>
</evidence>
<dbReference type="EMBL" id="JAAAUY010001445">
    <property type="protein sequence ID" value="KAF9322806.1"/>
    <property type="molecule type" value="Genomic_DNA"/>
</dbReference>
<dbReference type="GO" id="GO:0006950">
    <property type="term" value="P:response to stress"/>
    <property type="evidence" value="ECO:0007669"/>
    <property type="project" value="UniProtKB-ARBA"/>
</dbReference>
<evidence type="ECO:0000256" key="5">
    <source>
        <dbReference type="ARBA" id="ARBA00022991"/>
    </source>
</evidence>
<keyword evidence="3 6" id="KW-0285">Flavoprotein</keyword>
<protein>
    <recommendedName>
        <fullName evidence="8">Cryptochrome/DNA photolyase FAD-binding domain-containing protein</fullName>
    </recommendedName>
</protein>
<evidence type="ECO:0000256" key="7">
    <source>
        <dbReference type="PIRSR" id="PIRSR602081-2"/>
    </source>
</evidence>
<comment type="similarity">
    <text evidence="2">Belongs to the DNA photolyase class-1 family.</text>
</comment>
<dbReference type="InterPro" id="IPR036134">
    <property type="entry name" value="Crypto/Photolyase_FAD-like_sf"/>
</dbReference>
<comment type="cofactor">
    <cofactor evidence="6">
        <name>FAD</name>
        <dbReference type="ChEBI" id="CHEBI:57692"/>
    </cofactor>
    <text evidence="6">Binds 1 FAD per subunit.</text>
</comment>
<dbReference type="Pfam" id="PF03441">
    <property type="entry name" value="FAD_binding_7"/>
    <property type="match status" value="1"/>
</dbReference>
<evidence type="ECO:0000256" key="2">
    <source>
        <dbReference type="ARBA" id="ARBA00005862"/>
    </source>
</evidence>
<dbReference type="InterPro" id="IPR005101">
    <property type="entry name" value="Cryptochr/Photolyase_FAD-bd"/>
</dbReference>
<dbReference type="GO" id="GO:0003677">
    <property type="term" value="F:DNA binding"/>
    <property type="evidence" value="ECO:0007669"/>
    <property type="project" value="TreeGrafter"/>
</dbReference>
<feature type="site" description="Electron transfer via tryptophanyl radical" evidence="7">
    <location>
        <position position="164"/>
    </location>
</feature>
<dbReference type="PRINTS" id="PR00147">
    <property type="entry name" value="DNAPHOTLYASE"/>
</dbReference>
<evidence type="ECO:0000256" key="4">
    <source>
        <dbReference type="ARBA" id="ARBA00022827"/>
    </source>
</evidence>
<gene>
    <name evidence="9" type="ORF">BG006_002041</name>
</gene>
<dbReference type="SUPFAM" id="SSF48173">
    <property type="entry name" value="Cryptochrome/photolyase FAD-binding domain"/>
    <property type="match status" value="1"/>
</dbReference>
<evidence type="ECO:0000313" key="10">
    <source>
        <dbReference type="Proteomes" id="UP000696485"/>
    </source>
</evidence>
<reference evidence="9" key="1">
    <citation type="journal article" date="2020" name="Fungal Divers.">
        <title>Resolving the Mortierellaceae phylogeny through synthesis of multi-gene phylogenetics and phylogenomics.</title>
        <authorList>
            <person name="Vandepol N."/>
            <person name="Liber J."/>
            <person name="Desiro A."/>
            <person name="Na H."/>
            <person name="Kennedy M."/>
            <person name="Barry K."/>
            <person name="Grigoriev I.V."/>
            <person name="Miller A.N."/>
            <person name="O'Donnell K."/>
            <person name="Stajich J.E."/>
            <person name="Bonito G."/>
        </authorList>
    </citation>
    <scope>NUCLEOTIDE SEQUENCE</scope>
    <source>
        <strain evidence="9">NVP1</strain>
    </source>
</reference>
<evidence type="ECO:0000259" key="8">
    <source>
        <dbReference type="Pfam" id="PF03441"/>
    </source>
</evidence>
<dbReference type="InterPro" id="IPR002081">
    <property type="entry name" value="Cryptochrome/DNA_photolyase_1"/>
</dbReference>
<feature type="binding site" evidence="6">
    <location>
        <position position="129"/>
    </location>
    <ligand>
        <name>FAD</name>
        <dbReference type="ChEBI" id="CHEBI:57692"/>
    </ligand>
</feature>
<dbReference type="InterPro" id="IPR018394">
    <property type="entry name" value="DNA_photolyase_1_CS_C"/>
</dbReference>
<dbReference type="FunFam" id="1.10.579.10:FF:000003">
    <property type="entry name" value="Deoxyribodipyrimidine photo-lyase"/>
    <property type="match status" value="1"/>
</dbReference>
<sequence>TWCHLIETNPYYLDLAHAPEPNHSKARTLFQKHFAATIPTSHPHGLDVAEIQRLFPAGEQAAHARLNEFVQQRAAQYHVRRDVPHEQQGCSMLSAYLNAGVLSMRQCVVAARAANRNKIVAGDEGLKTWIKELGWREFYRNILVSFPRVCKSRAFQPITEKIQWSDNQVHFRAWCQGKTGFPIVDAGMRQLNTIGYMHNRLRMIVACFLVKDLMINWQWGEKYFMQQQIDGDLASNNGGWQWSASTGTDAQPYFRVFNPLLQSQRFDPNGIFIRRWVPELKGLTDKQIHEPHKILTPAQFAKLSYPKPIVDHATAKTRYVEEFKRVLATK</sequence>
<feature type="domain" description="Cryptochrome/DNA photolyase FAD-binding" evidence="8">
    <location>
        <begin position="129"/>
        <end position="324"/>
    </location>
</feature>
<keyword evidence="10" id="KW-1185">Reference proteome</keyword>
<dbReference type="Proteomes" id="UP000696485">
    <property type="component" value="Unassembled WGS sequence"/>
</dbReference>
<feature type="non-terminal residue" evidence="9">
    <location>
        <position position="1"/>
    </location>
</feature>
<evidence type="ECO:0000256" key="3">
    <source>
        <dbReference type="ARBA" id="ARBA00022630"/>
    </source>
</evidence>
<dbReference type="Gene3D" id="1.25.40.80">
    <property type="match status" value="1"/>
</dbReference>
<comment type="cofactor">
    <cofactor evidence="1">
        <name>(6R)-5,10-methylene-5,6,7,8-tetrahydrofolate</name>
        <dbReference type="ChEBI" id="CHEBI:15636"/>
    </cofactor>
</comment>
<dbReference type="GO" id="GO:0006139">
    <property type="term" value="P:nucleobase-containing compound metabolic process"/>
    <property type="evidence" value="ECO:0007669"/>
    <property type="project" value="UniProtKB-ARBA"/>
</dbReference>
<feature type="binding site" evidence="6">
    <location>
        <begin position="132"/>
        <end position="139"/>
    </location>
    <ligand>
        <name>FAD</name>
        <dbReference type="ChEBI" id="CHEBI:57692"/>
    </ligand>
</feature>
<dbReference type="GO" id="GO:0003904">
    <property type="term" value="F:deoxyribodipyrimidine photo-lyase activity"/>
    <property type="evidence" value="ECO:0007669"/>
    <property type="project" value="TreeGrafter"/>
</dbReference>
<proteinExistence type="inferred from homology"/>
<dbReference type="GO" id="GO:0071949">
    <property type="term" value="F:FAD binding"/>
    <property type="evidence" value="ECO:0007669"/>
    <property type="project" value="TreeGrafter"/>
</dbReference>
<name>A0A9P5VGP7_9FUNG</name>
<evidence type="ECO:0000313" key="9">
    <source>
        <dbReference type="EMBL" id="KAF9322806.1"/>
    </source>
</evidence>
<dbReference type="Gene3D" id="1.10.579.10">
    <property type="entry name" value="DNA Cyclobutane Dipyrimidine Photolyase, subunit A, domain 3"/>
    <property type="match status" value="1"/>
</dbReference>
<keyword evidence="5" id="KW-0157">Chromophore</keyword>
<feature type="site" description="Electron transfer via tryptophanyl radical" evidence="7">
    <location>
        <position position="217"/>
    </location>
</feature>
<evidence type="ECO:0000256" key="1">
    <source>
        <dbReference type="ARBA" id="ARBA00001932"/>
    </source>
</evidence>
<feature type="binding site" evidence="6">
    <location>
        <position position="77"/>
    </location>
    <ligand>
        <name>FAD</name>
        <dbReference type="ChEBI" id="CHEBI:57692"/>
    </ligand>
</feature>
<dbReference type="AlphaFoldDB" id="A0A9P5VGP7"/>